<protein>
    <submittedName>
        <fullName evidence="1">Probable outer membrane protein STY1784</fullName>
    </submittedName>
</protein>
<dbReference type="EMBL" id="FPHP01000048">
    <property type="protein sequence ID" value="SFV75876.1"/>
    <property type="molecule type" value="Genomic_DNA"/>
</dbReference>
<reference evidence="1" key="1">
    <citation type="submission" date="2016-10" db="EMBL/GenBank/DDBJ databases">
        <authorList>
            <person name="de Groot N.N."/>
        </authorList>
    </citation>
    <scope>NUCLEOTIDE SEQUENCE</scope>
</reference>
<organism evidence="1">
    <name type="scientific">hydrothermal vent metagenome</name>
    <dbReference type="NCBI Taxonomy" id="652676"/>
    <lineage>
        <taxon>unclassified sequences</taxon>
        <taxon>metagenomes</taxon>
        <taxon>ecological metagenomes</taxon>
    </lineage>
</organism>
<proteinExistence type="predicted"/>
<gene>
    <name evidence="1" type="ORF">MNB_SM-3-806</name>
</gene>
<sequence>MRILFGTLFMAFMASSLFGLVSITPVEIGENAGFHTKIGLSLQTQRGNTDKDDYRGEAKFLYDNNISYVTFIEFSGEYGKTNSIEDTNNIYIHYRYIHTLMSEVLRGEFFLQTQEDKFKEIEYRRLAGLGLRIKMDKFIHYGTGYIGFGAFFEDKKYLNESESQKYIVLNNYIAYSIAFSENTTLAYRLDYQPVIDDFANYVVVQKLSFVTKINEKLDLTISMVYDVASIPAEGVDKNNFSQITGFVYSF</sequence>
<accession>A0A1W1D646</accession>
<dbReference type="Pfam" id="PF04338">
    <property type="entry name" value="DUF481"/>
    <property type="match status" value="1"/>
</dbReference>
<name>A0A1W1D646_9ZZZZ</name>
<evidence type="ECO:0000313" key="1">
    <source>
        <dbReference type="EMBL" id="SFV75876.1"/>
    </source>
</evidence>
<dbReference type="InterPro" id="IPR007433">
    <property type="entry name" value="DUF481"/>
</dbReference>
<dbReference type="AlphaFoldDB" id="A0A1W1D646"/>